<dbReference type="FunCoup" id="A0A6J2XA36">
    <property type="interactions" value="31"/>
</dbReference>
<keyword evidence="3" id="KW-0732">Signal</keyword>
<gene>
    <name evidence="5" type="primary">LOC115876257</name>
</gene>
<sequence>MHSSLTVIIFGVFSLVPNIHGGILSQEEDPHYKYKYVPEEVDYHSHPKYAFKYGVSDPQTGDHKSQTEVRDGEVVKGQYSLVEPDGSIRTVNYVADPVNGFNAVVSKSGPSVHIEPQQHLVPETVVQAAPPVSTYVKKVVPTYVKQVVPVYKSLPAATPSIQYQKPIVKYTTPIGFPKTYYNDYETAYAYPGNYDYYGDIHSHY</sequence>
<dbReference type="GO" id="GO:0042302">
    <property type="term" value="F:structural constituent of cuticle"/>
    <property type="evidence" value="ECO:0007669"/>
    <property type="project" value="UniProtKB-UniRule"/>
</dbReference>
<dbReference type="PROSITE" id="PS00233">
    <property type="entry name" value="CHIT_BIND_RR_1"/>
    <property type="match status" value="1"/>
</dbReference>
<protein>
    <submittedName>
        <fullName evidence="5">Cuticle protein 19.8-like</fullName>
    </submittedName>
</protein>
<evidence type="ECO:0000313" key="4">
    <source>
        <dbReference type="Proteomes" id="UP000504635"/>
    </source>
</evidence>
<evidence type="ECO:0000256" key="2">
    <source>
        <dbReference type="PROSITE-ProRule" id="PRU00497"/>
    </source>
</evidence>
<evidence type="ECO:0000313" key="5">
    <source>
        <dbReference type="RefSeq" id="XP_030747825.1"/>
    </source>
</evidence>
<accession>A0A6J2XA36</accession>
<organism evidence="4 5">
    <name type="scientific">Sitophilus oryzae</name>
    <name type="common">Rice weevil</name>
    <name type="synonym">Curculio oryzae</name>
    <dbReference type="NCBI Taxonomy" id="7048"/>
    <lineage>
        <taxon>Eukaryota</taxon>
        <taxon>Metazoa</taxon>
        <taxon>Ecdysozoa</taxon>
        <taxon>Arthropoda</taxon>
        <taxon>Hexapoda</taxon>
        <taxon>Insecta</taxon>
        <taxon>Pterygota</taxon>
        <taxon>Neoptera</taxon>
        <taxon>Endopterygota</taxon>
        <taxon>Coleoptera</taxon>
        <taxon>Polyphaga</taxon>
        <taxon>Cucujiformia</taxon>
        <taxon>Curculionidae</taxon>
        <taxon>Dryophthorinae</taxon>
        <taxon>Sitophilus</taxon>
    </lineage>
</organism>
<feature type="signal peptide" evidence="3">
    <location>
        <begin position="1"/>
        <end position="21"/>
    </location>
</feature>
<dbReference type="RefSeq" id="XP_030747825.1">
    <property type="nucleotide sequence ID" value="XM_030891965.1"/>
</dbReference>
<keyword evidence="1 2" id="KW-0193">Cuticle</keyword>
<dbReference type="InterPro" id="IPR000618">
    <property type="entry name" value="Insect_cuticle"/>
</dbReference>
<dbReference type="AlphaFoldDB" id="A0A6J2XA36"/>
<dbReference type="KEGG" id="soy:115876257"/>
<dbReference type="InterPro" id="IPR031311">
    <property type="entry name" value="CHIT_BIND_RR_consensus"/>
</dbReference>
<dbReference type="GO" id="GO:0031012">
    <property type="term" value="C:extracellular matrix"/>
    <property type="evidence" value="ECO:0007669"/>
    <property type="project" value="TreeGrafter"/>
</dbReference>
<keyword evidence="4" id="KW-1185">Reference proteome</keyword>
<dbReference type="PANTHER" id="PTHR12236:SF75">
    <property type="entry name" value="CUTICULAR PROTEIN 62BB, ISOFORM A"/>
    <property type="match status" value="1"/>
</dbReference>
<dbReference type="OrthoDB" id="6348134at2759"/>
<reference evidence="5" key="1">
    <citation type="submission" date="2025-08" db="UniProtKB">
        <authorList>
            <consortium name="RefSeq"/>
        </authorList>
    </citation>
    <scope>IDENTIFICATION</scope>
    <source>
        <tissue evidence="5">Gonads</tissue>
    </source>
</reference>
<evidence type="ECO:0000256" key="1">
    <source>
        <dbReference type="ARBA" id="ARBA00022460"/>
    </source>
</evidence>
<proteinExistence type="predicted"/>
<dbReference type="GeneID" id="115876257"/>
<dbReference type="InParanoid" id="A0A6J2XA36"/>
<dbReference type="PROSITE" id="PS51155">
    <property type="entry name" value="CHIT_BIND_RR_2"/>
    <property type="match status" value="1"/>
</dbReference>
<feature type="chain" id="PRO_5027073374" evidence="3">
    <location>
        <begin position="22"/>
        <end position="204"/>
    </location>
</feature>
<evidence type="ECO:0000256" key="3">
    <source>
        <dbReference type="SAM" id="SignalP"/>
    </source>
</evidence>
<dbReference type="PRINTS" id="PR00947">
    <property type="entry name" value="CUTICLE"/>
</dbReference>
<dbReference type="Proteomes" id="UP000504635">
    <property type="component" value="Unplaced"/>
</dbReference>
<dbReference type="GO" id="GO:0005615">
    <property type="term" value="C:extracellular space"/>
    <property type="evidence" value="ECO:0007669"/>
    <property type="project" value="TreeGrafter"/>
</dbReference>
<dbReference type="PANTHER" id="PTHR12236">
    <property type="entry name" value="STRUCTURAL CONTITUENT OF CUTICLE"/>
    <property type="match status" value="1"/>
</dbReference>
<dbReference type="InterPro" id="IPR051217">
    <property type="entry name" value="Insect_Cuticle_Struc_Prot"/>
</dbReference>
<name>A0A6J2XA36_SITOR</name>
<dbReference type="Pfam" id="PF00379">
    <property type="entry name" value="Chitin_bind_4"/>
    <property type="match status" value="1"/>
</dbReference>